<dbReference type="EMBL" id="VXIV02002901">
    <property type="protein sequence ID" value="KAF6022111.1"/>
    <property type="molecule type" value="Genomic_DNA"/>
</dbReference>
<reference evidence="1" key="1">
    <citation type="submission" date="2020-06" db="EMBL/GenBank/DDBJ databases">
        <title>Draft genome of Bugula neritina, a colonial animal packing powerful symbionts and potential medicines.</title>
        <authorList>
            <person name="Rayko M."/>
        </authorList>
    </citation>
    <scope>NUCLEOTIDE SEQUENCE [LARGE SCALE GENOMIC DNA]</scope>
    <source>
        <strain evidence="1">Kwan_BN1</strain>
    </source>
</reference>
<proteinExistence type="predicted"/>
<evidence type="ECO:0000313" key="1">
    <source>
        <dbReference type="EMBL" id="KAF6022111.1"/>
    </source>
</evidence>
<evidence type="ECO:0000313" key="2">
    <source>
        <dbReference type="Proteomes" id="UP000593567"/>
    </source>
</evidence>
<comment type="caution">
    <text evidence="1">The sequence shown here is derived from an EMBL/GenBank/DDBJ whole genome shotgun (WGS) entry which is preliminary data.</text>
</comment>
<dbReference type="Proteomes" id="UP000593567">
    <property type="component" value="Unassembled WGS sequence"/>
</dbReference>
<accession>A0A7J7J961</accession>
<dbReference type="AlphaFoldDB" id="A0A7J7J961"/>
<protein>
    <submittedName>
        <fullName evidence="1">Uncharacterized protein</fullName>
    </submittedName>
</protein>
<organism evidence="1 2">
    <name type="scientific">Bugula neritina</name>
    <name type="common">Brown bryozoan</name>
    <name type="synonym">Sertularia neritina</name>
    <dbReference type="NCBI Taxonomy" id="10212"/>
    <lineage>
        <taxon>Eukaryota</taxon>
        <taxon>Metazoa</taxon>
        <taxon>Spiralia</taxon>
        <taxon>Lophotrochozoa</taxon>
        <taxon>Bryozoa</taxon>
        <taxon>Gymnolaemata</taxon>
        <taxon>Cheilostomatida</taxon>
        <taxon>Flustrina</taxon>
        <taxon>Buguloidea</taxon>
        <taxon>Bugulidae</taxon>
        <taxon>Bugula</taxon>
    </lineage>
</organism>
<keyword evidence="2" id="KW-1185">Reference proteome</keyword>
<sequence length="554" mass="63069">MSVHCLTNFLPILFAVRVSPDDIRDLLTQHGLDDRPTILQAMKFAKSMAYSEQRPTKALDKSQLNKFIELVKFMKPKPAHLSSSIKSAITDHADAPHGELIAKKRESEVEAAQVPTLQHVPLDEEKILQLQSAEGADARLKEVKLLLINKIVSSQLTKKRDKFRAMSDASESEERAASFGHAIMPQHTNPTEADALEDTTQQVLFLNRELTRQEAEEFELIADICKMAADAEIGTNLGLNKLTSANYESLQAATEHVYDTVFRQLEQLRDHLSDNRFISLVTTLNRDVNQLSEEEMQAFVDLHQLIQQRADAENDGVVTSLKMLTIKGVAELAAQAARDERTSQLDSEEVTSFAYDRLAKRRLVDTLKDSIVRKAQTLSSSSAADTLLKHLLAMIAMLPKKVLQHYFEFYKNLEKYGLSVSYCESADHKELHDWYNFHTRLRTEYSRIMDVDKLSTAELKDLKDISDIHTKFNVFSEEDLSESQLEEWIRFAEAYKENNKDVLKELSHDTKEEKIRQAYHKNLSSDLSAIKDLSKESLLEDLKSEEEVDSNLSK</sequence>
<gene>
    <name evidence="1" type="ORF">EB796_019578</name>
</gene>
<name>A0A7J7J961_BUGNE</name>